<dbReference type="InterPro" id="IPR015897">
    <property type="entry name" value="CHK_kinase-like"/>
</dbReference>
<protein>
    <submittedName>
        <fullName evidence="2">CLUMA_CG014220, isoform A</fullName>
    </submittedName>
</protein>
<dbReference type="PANTHER" id="PTHR11012:SF56">
    <property type="entry name" value="CHK KINASE-LIKE DOMAIN-CONTAINING PROTEIN-RELATED"/>
    <property type="match status" value="1"/>
</dbReference>
<evidence type="ECO:0000259" key="1">
    <source>
        <dbReference type="SMART" id="SM00587"/>
    </source>
</evidence>
<dbReference type="SUPFAM" id="SSF56112">
    <property type="entry name" value="Protein kinase-like (PK-like)"/>
    <property type="match status" value="1"/>
</dbReference>
<dbReference type="InterPro" id="IPR004119">
    <property type="entry name" value="EcKL"/>
</dbReference>
<proteinExistence type="predicted"/>
<dbReference type="InterPro" id="IPR011009">
    <property type="entry name" value="Kinase-like_dom_sf"/>
</dbReference>
<dbReference type="EMBL" id="CVRI01000055">
    <property type="protein sequence ID" value="CRL00980.1"/>
    <property type="molecule type" value="Genomic_DNA"/>
</dbReference>
<dbReference type="OrthoDB" id="8250698at2759"/>
<sequence>MSQTEMDSRHPKWLNIFFFEKVIKHYCKDEEAKVMEFVIRSGSKPGESFASDLLRASINYLTVSGTKSISVIVKMMPSKEEGDIDGKRLFMNEMKMYGDTLIDINRVLVEANADVKLFPTLIYQSTEPAVIVLEDLSVSGFTTLQVPEDYETSKLIFTRLAAFHAATFVLLENKNDFSNYNFSVYHMPDSIQESFFRHNLDILKTLILENAWPELNKPEYVDRIDEVIEKCSIRGKRAFTPTAGGFNVLNHGDFVLRNMLFQKIDGEIRDVQFLDFQLSVYASPAVDIFYALYGSMTLKNRKKYRKEIILLYYETFKESLKTYGYDKEPPTLLDLNVELTRNGSLAAHLCLCYLPYLLAEWSAIDSNVMYNINEDSVLSKRQLYLSEKFSEVIKEEFLDFFYSGFI</sequence>
<dbReference type="Proteomes" id="UP000183832">
    <property type="component" value="Unassembled WGS sequence"/>
</dbReference>
<feature type="domain" description="CHK kinase-like" evidence="1">
    <location>
        <begin position="131"/>
        <end position="322"/>
    </location>
</feature>
<name>A0A1J1IN49_9DIPT</name>
<organism evidence="2 3">
    <name type="scientific">Clunio marinus</name>
    <dbReference type="NCBI Taxonomy" id="568069"/>
    <lineage>
        <taxon>Eukaryota</taxon>
        <taxon>Metazoa</taxon>
        <taxon>Ecdysozoa</taxon>
        <taxon>Arthropoda</taxon>
        <taxon>Hexapoda</taxon>
        <taxon>Insecta</taxon>
        <taxon>Pterygota</taxon>
        <taxon>Neoptera</taxon>
        <taxon>Endopterygota</taxon>
        <taxon>Diptera</taxon>
        <taxon>Nematocera</taxon>
        <taxon>Chironomoidea</taxon>
        <taxon>Chironomidae</taxon>
        <taxon>Clunio</taxon>
    </lineage>
</organism>
<reference evidence="2 3" key="1">
    <citation type="submission" date="2015-04" db="EMBL/GenBank/DDBJ databases">
        <authorList>
            <person name="Syromyatnikov M.Y."/>
            <person name="Popov V.N."/>
        </authorList>
    </citation>
    <scope>NUCLEOTIDE SEQUENCE [LARGE SCALE GENOMIC DNA]</scope>
</reference>
<dbReference type="Pfam" id="PF02958">
    <property type="entry name" value="EcKL"/>
    <property type="match status" value="1"/>
</dbReference>
<dbReference type="AlphaFoldDB" id="A0A1J1IN49"/>
<dbReference type="Gene3D" id="3.90.1200.10">
    <property type="match status" value="1"/>
</dbReference>
<keyword evidence="3" id="KW-1185">Reference proteome</keyword>
<dbReference type="PANTHER" id="PTHR11012">
    <property type="entry name" value="PROTEIN KINASE-LIKE DOMAIN-CONTAINING"/>
    <property type="match status" value="1"/>
</dbReference>
<dbReference type="SMART" id="SM00587">
    <property type="entry name" value="CHK"/>
    <property type="match status" value="1"/>
</dbReference>
<gene>
    <name evidence="2" type="ORF">CLUMA_CG014220</name>
</gene>
<dbReference type="STRING" id="568069.A0A1J1IN49"/>
<evidence type="ECO:0000313" key="2">
    <source>
        <dbReference type="EMBL" id="CRL00980.1"/>
    </source>
</evidence>
<accession>A0A1J1IN49</accession>
<evidence type="ECO:0000313" key="3">
    <source>
        <dbReference type="Proteomes" id="UP000183832"/>
    </source>
</evidence>